<keyword evidence="10 15" id="KW-0648">Protein biosynthesis</keyword>
<dbReference type="GO" id="GO:0005737">
    <property type="term" value="C:cytoplasm"/>
    <property type="evidence" value="ECO:0007669"/>
    <property type="project" value="UniProtKB-SubCell"/>
</dbReference>
<keyword evidence="18" id="KW-1185">Reference proteome</keyword>
<evidence type="ECO:0000256" key="3">
    <source>
        <dbReference type="ARBA" id="ARBA00005594"/>
    </source>
</evidence>
<sequence length="531" mass="58356">MPETVDERMDLITRNLQETLGRDKLRSIMAEREVSIYWGTAPTGRPHIGYFVPMVKLADFLRAGAHVTVLFADIHAYLDNMKSSWDQLKLRTQYYQQVIKAILTTIGVPIDKLRFVVGSEYQLERKYTLDVYRLEAIVSEHDAKKAGAEVVKQVASPALSGLVYPLLQALDEEYLECDAQFGGVDQRKIFTFAEKYLPQLGYRKRSHLMNAMVGGLNGSKMSSSDANSKIDLLDSADMVKQKIKMAFCEEGNIENNPILAFSRAVIFPAFDLWNMNHADAPRRCFEIIRPEKFGGHLSIATFEELQTLFAAKEIHPGDLKNGFAAALVSLLDPIRAFCDTPETQALLAKAYPAPVPAIQADVSRIDLRVGVVTHVAVHPENPAQYVETVDLGPELGERTIVSGIAAHITPEQLTGKSVIVAANVKPSKFRGVASHGMLLAATVAEPAPKVELLVPDEDAKAGDLVTIAGFERKPDAQLNPKHKILEKVMPDFSIDAEGVLVFKSPRADAPVQPKVANNAITVPTLRNAAVA</sequence>
<evidence type="ECO:0000256" key="11">
    <source>
        <dbReference type="ARBA" id="ARBA00023146"/>
    </source>
</evidence>
<dbReference type="InterPro" id="IPR050489">
    <property type="entry name" value="Tyr-tRNA_synthase"/>
</dbReference>
<dbReference type="EC" id="6.1.1.1" evidence="15"/>
<comment type="catalytic activity">
    <reaction evidence="13">
        <text>tRNA(Tyr) + L-tyrosine + ATP = L-tyrosyl-tRNA(Tyr) + AMP + diphosphate + H(+)</text>
        <dbReference type="Rhea" id="RHEA:10220"/>
        <dbReference type="Rhea" id="RHEA-COMP:9706"/>
        <dbReference type="Rhea" id="RHEA-COMP:9707"/>
        <dbReference type="ChEBI" id="CHEBI:15378"/>
        <dbReference type="ChEBI" id="CHEBI:30616"/>
        <dbReference type="ChEBI" id="CHEBI:33019"/>
        <dbReference type="ChEBI" id="CHEBI:58315"/>
        <dbReference type="ChEBI" id="CHEBI:78442"/>
        <dbReference type="ChEBI" id="CHEBI:78536"/>
        <dbReference type="ChEBI" id="CHEBI:456215"/>
        <dbReference type="EC" id="6.1.1.1"/>
    </reaction>
    <physiologicalReaction direction="left-to-right" evidence="13">
        <dbReference type="Rhea" id="RHEA:10221"/>
    </physiologicalReaction>
</comment>
<dbReference type="SUPFAM" id="SSF50249">
    <property type="entry name" value="Nucleic acid-binding proteins"/>
    <property type="match status" value="1"/>
</dbReference>
<dbReference type="Gene3D" id="2.40.50.140">
    <property type="entry name" value="Nucleic acid-binding proteins"/>
    <property type="match status" value="1"/>
</dbReference>
<dbReference type="PRINTS" id="PR01040">
    <property type="entry name" value="TRNASYNTHTYR"/>
</dbReference>
<dbReference type="PROSITE" id="PS50886">
    <property type="entry name" value="TRBD"/>
    <property type="match status" value="1"/>
</dbReference>
<evidence type="ECO:0000256" key="7">
    <source>
        <dbReference type="ARBA" id="ARBA00022741"/>
    </source>
</evidence>
<dbReference type="Pfam" id="PF01588">
    <property type="entry name" value="tRNA_bind"/>
    <property type="match status" value="1"/>
</dbReference>
<dbReference type="Proteomes" id="UP000274922">
    <property type="component" value="Unassembled WGS sequence"/>
</dbReference>
<dbReference type="FunFam" id="3.40.50.620:FF:000040">
    <property type="entry name" value="Tyrosine--tRNA ligase"/>
    <property type="match status" value="1"/>
</dbReference>
<evidence type="ECO:0000256" key="14">
    <source>
        <dbReference type="PROSITE-ProRule" id="PRU00209"/>
    </source>
</evidence>
<keyword evidence="11 15" id="KW-0030">Aminoacyl-tRNA synthetase</keyword>
<keyword evidence="12" id="KW-0539">Nucleus</keyword>
<organism evidence="17 18">
    <name type="scientific">Caulochytrium protostelioides</name>
    <dbReference type="NCBI Taxonomy" id="1555241"/>
    <lineage>
        <taxon>Eukaryota</taxon>
        <taxon>Fungi</taxon>
        <taxon>Fungi incertae sedis</taxon>
        <taxon>Chytridiomycota</taxon>
        <taxon>Chytridiomycota incertae sedis</taxon>
        <taxon>Chytridiomycetes</taxon>
        <taxon>Caulochytriales</taxon>
        <taxon>Caulochytriaceae</taxon>
        <taxon>Caulochytrium</taxon>
    </lineage>
</organism>
<dbReference type="GO" id="GO:0004831">
    <property type="term" value="F:tyrosine-tRNA ligase activity"/>
    <property type="evidence" value="ECO:0007669"/>
    <property type="project" value="UniProtKB-EC"/>
</dbReference>
<dbReference type="STRING" id="1555241.A0A4P9X4Q6"/>
<evidence type="ECO:0000256" key="2">
    <source>
        <dbReference type="ARBA" id="ARBA00004496"/>
    </source>
</evidence>
<proteinExistence type="inferred from homology"/>
<dbReference type="GO" id="GO:0005524">
    <property type="term" value="F:ATP binding"/>
    <property type="evidence" value="ECO:0007669"/>
    <property type="project" value="UniProtKB-KW"/>
</dbReference>
<evidence type="ECO:0000256" key="1">
    <source>
        <dbReference type="ARBA" id="ARBA00004123"/>
    </source>
</evidence>
<evidence type="ECO:0000256" key="12">
    <source>
        <dbReference type="ARBA" id="ARBA00023242"/>
    </source>
</evidence>
<evidence type="ECO:0000256" key="10">
    <source>
        <dbReference type="ARBA" id="ARBA00022917"/>
    </source>
</evidence>
<keyword evidence="5 14" id="KW-0820">tRNA-binding</keyword>
<dbReference type="InterPro" id="IPR014729">
    <property type="entry name" value="Rossmann-like_a/b/a_fold"/>
</dbReference>
<dbReference type="CDD" id="cd00805">
    <property type="entry name" value="TyrRS_core"/>
    <property type="match status" value="1"/>
</dbReference>
<dbReference type="InterPro" id="IPR002305">
    <property type="entry name" value="aa-tRNA-synth_Ic"/>
</dbReference>
<dbReference type="EMBL" id="ML014238">
    <property type="protein sequence ID" value="RKP00054.1"/>
    <property type="molecule type" value="Genomic_DNA"/>
</dbReference>
<dbReference type="GO" id="GO:0005634">
    <property type="term" value="C:nucleus"/>
    <property type="evidence" value="ECO:0007669"/>
    <property type="project" value="UniProtKB-SubCell"/>
</dbReference>
<evidence type="ECO:0000313" key="17">
    <source>
        <dbReference type="EMBL" id="RKP00054.1"/>
    </source>
</evidence>
<name>A0A4P9X4Q6_9FUNG</name>
<evidence type="ECO:0000256" key="13">
    <source>
        <dbReference type="ARBA" id="ARBA00048400"/>
    </source>
</evidence>
<evidence type="ECO:0000256" key="4">
    <source>
        <dbReference type="ARBA" id="ARBA00022490"/>
    </source>
</evidence>
<evidence type="ECO:0000313" key="18">
    <source>
        <dbReference type="Proteomes" id="UP000274922"/>
    </source>
</evidence>
<gene>
    <name evidence="17" type="ORF">CXG81DRAFT_13699</name>
</gene>
<dbReference type="InterPro" id="IPR012340">
    <property type="entry name" value="NA-bd_OB-fold"/>
</dbReference>
<dbReference type="SUPFAM" id="SSF52374">
    <property type="entry name" value="Nucleotidylyl transferase"/>
    <property type="match status" value="1"/>
</dbReference>
<dbReference type="OrthoDB" id="197206at2759"/>
<comment type="similarity">
    <text evidence="3 15">Belongs to the class-I aminoacyl-tRNA synthetase family.</text>
</comment>
<dbReference type="AlphaFoldDB" id="A0A4P9X4Q6"/>
<dbReference type="PANTHER" id="PTHR46264:SF4">
    <property type="entry name" value="TYROSINE--TRNA LIGASE, CYTOPLASMIC"/>
    <property type="match status" value="1"/>
</dbReference>
<evidence type="ECO:0000256" key="6">
    <source>
        <dbReference type="ARBA" id="ARBA00022598"/>
    </source>
</evidence>
<evidence type="ECO:0000256" key="9">
    <source>
        <dbReference type="ARBA" id="ARBA00022884"/>
    </source>
</evidence>
<dbReference type="Gene3D" id="1.10.240.10">
    <property type="entry name" value="Tyrosyl-Transfer RNA Synthetase"/>
    <property type="match status" value="1"/>
</dbReference>
<dbReference type="PANTHER" id="PTHR46264">
    <property type="entry name" value="TYROSINE-TRNA LIGASE"/>
    <property type="match status" value="1"/>
</dbReference>
<dbReference type="Gene3D" id="3.40.50.620">
    <property type="entry name" value="HUPs"/>
    <property type="match status" value="1"/>
</dbReference>
<keyword evidence="8 15" id="KW-0067">ATP-binding</keyword>
<evidence type="ECO:0000259" key="16">
    <source>
        <dbReference type="PROSITE" id="PS50886"/>
    </source>
</evidence>
<dbReference type="NCBIfam" id="NF006330">
    <property type="entry name" value="PRK08560.1"/>
    <property type="match status" value="1"/>
</dbReference>
<dbReference type="NCBIfam" id="TIGR00234">
    <property type="entry name" value="tyrS"/>
    <property type="match status" value="1"/>
</dbReference>
<keyword evidence="9 14" id="KW-0694">RNA-binding</keyword>
<comment type="subcellular location">
    <subcellularLocation>
        <location evidence="2">Cytoplasm</location>
    </subcellularLocation>
    <subcellularLocation>
        <location evidence="1">Nucleus</location>
    </subcellularLocation>
</comment>
<dbReference type="GO" id="GO:0006437">
    <property type="term" value="P:tyrosyl-tRNA aminoacylation"/>
    <property type="evidence" value="ECO:0007669"/>
    <property type="project" value="InterPro"/>
</dbReference>
<dbReference type="Pfam" id="PF00579">
    <property type="entry name" value="tRNA-synt_1b"/>
    <property type="match status" value="1"/>
</dbReference>
<dbReference type="InterPro" id="IPR002307">
    <property type="entry name" value="Tyr-tRNA-ligase"/>
</dbReference>
<dbReference type="InterPro" id="IPR002547">
    <property type="entry name" value="tRNA-bd_dom"/>
</dbReference>
<reference evidence="18" key="1">
    <citation type="journal article" date="2018" name="Nat. Microbiol.">
        <title>Leveraging single-cell genomics to expand the fungal tree of life.</title>
        <authorList>
            <person name="Ahrendt S.R."/>
            <person name="Quandt C.A."/>
            <person name="Ciobanu D."/>
            <person name="Clum A."/>
            <person name="Salamov A."/>
            <person name="Andreopoulos B."/>
            <person name="Cheng J.F."/>
            <person name="Woyke T."/>
            <person name="Pelin A."/>
            <person name="Henrissat B."/>
            <person name="Reynolds N.K."/>
            <person name="Benny G.L."/>
            <person name="Smith M.E."/>
            <person name="James T.Y."/>
            <person name="Grigoriev I.V."/>
        </authorList>
    </citation>
    <scope>NUCLEOTIDE SEQUENCE [LARGE SCALE GENOMIC DNA]</scope>
    <source>
        <strain evidence="18">ATCC 52028</strain>
    </source>
</reference>
<keyword evidence="4" id="KW-0963">Cytoplasm</keyword>
<evidence type="ECO:0000256" key="8">
    <source>
        <dbReference type="ARBA" id="ARBA00022840"/>
    </source>
</evidence>
<dbReference type="GO" id="GO:0000049">
    <property type="term" value="F:tRNA binding"/>
    <property type="evidence" value="ECO:0007669"/>
    <property type="project" value="UniProtKB-UniRule"/>
</dbReference>
<feature type="domain" description="TRNA-binding" evidence="16">
    <location>
        <begin position="361"/>
        <end position="466"/>
    </location>
</feature>
<protein>
    <recommendedName>
        <fullName evidence="15">Tyrosine--tRNA ligase</fullName>
        <ecNumber evidence="15">6.1.1.1</ecNumber>
    </recommendedName>
    <alternativeName>
        <fullName evidence="15">Tyrosyl-tRNA synthetase</fullName>
    </alternativeName>
</protein>
<keyword evidence="6 15" id="KW-0436">Ligase</keyword>
<accession>A0A4P9X4Q6</accession>
<keyword evidence="7 15" id="KW-0547">Nucleotide-binding</keyword>
<evidence type="ECO:0000256" key="5">
    <source>
        <dbReference type="ARBA" id="ARBA00022555"/>
    </source>
</evidence>
<evidence type="ECO:0000256" key="15">
    <source>
        <dbReference type="RuleBase" id="RU361234"/>
    </source>
</evidence>